<keyword evidence="2" id="KW-1185">Reference proteome</keyword>
<dbReference type="Gene3D" id="3.40.190.10">
    <property type="entry name" value="Periplasmic binding protein-like II"/>
    <property type="match status" value="1"/>
</dbReference>
<reference evidence="1 2" key="1">
    <citation type="submission" date="2017-11" db="EMBL/GenBank/DDBJ databases">
        <title>Biodiversity and function of Thalassospira species in the particle-attached aromatic-hydrocarbon-degrading consortia from the surface seawater of the China South Sea.</title>
        <authorList>
            <person name="Dong C."/>
            <person name="Liu R."/>
            <person name="Shao Z."/>
        </authorList>
    </citation>
    <scope>NUCLEOTIDE SEQUENCE [LARGE SCALE GENOMIC DNA]</scope>
    <source>
        <strain evidence="1 2">139Z-12</strain>
    </source>
</reference>
<evidence type="ECO:0000313" key="1">
    <source>
        <dbReference type="EMBL" id="PKR47616.1"/>
    </source>
</evidence>
<dbReference type="Proteomes" id="UP000233365">
    <property type="component" value="Unassembled WGS sequence"/>
</dbReference>
<name>A0ABX4R3X8_9PROT</name>
<dbReference type="RefSeq" id="WP_101248013.1">
    <property type="nucleotide sequence ID" value="NZ_PGTS01000008.1"/>
</dbReference>
<proteinExistence type="predicted"/>
<gene>
    <name evidence="1" type="ORF">CU041_18550</name>
</gene>
<protein>
    <submittedName>
        <fullName evidence="1">Uncharacterized protein</fullName>
    </submittedName>
</protein>
<dbReference type="EMBL" id="PGTS01000008">
    <property type="protein sequence ID" value="PKR47616.1"/>
    <property type="molecule type" value="Genomic_DNA"/>
</dbReference>
<comment type="caution">
    <text evidence="1">The sequence shown here is derived from an EMBL/GenBank/DDBJ whole genome shotgun (WGS) entry which is preliminary data.</text>
</comment>
<organism evidence="1 2">
    <name type="scientific">Thalassospira povalilytica</name>
    <dbReference type="NCBI Taxonomy" id="732237"/>
    <lineage>
        <taxon>Bacteria</taxon>
        <taxon>Pseudomonadati</taxon>
        <taxon>Pseudomonadota</taxon>
        <taxon>Alphaproteobacteria</taxon>
        <taxon>Rhodospirillales</taxon>
        <taxon>Thalassospiraceae</taxon>
        <taxon>Thalassospira</taxon>
    </lineage>
</organism>
<evidence type="ECO:0000313" key="2">
    <source>
        <dbReference type="Proteomes" id="UP000233365"/>
    </source>
</evidence>
<accession>A0ABX4R3X8</accession>
<sequence>MASIAHRIRHSGDANTMIVTVITVGHAIFAMPRRMAPHTGLHHLPDTALPPLPSVDISLMGRDRADPVLRELGLGAIAALSPDDIALKRFRPD</sequence>